<evidence type="ECO:0000256" key="1">
    <source>
        <dbReference type="SAM" id="Phobius"/>
    </source>
</evidence>
<sequence>MLDNLHLLNCLCLVLNMNFKEKIHGIHPTLNESNNTNNISNETLGRLFIVQDLMAIKANKLGNIRILCRHWWSFSNVVVKHKVMTTYIYIDHTFYRQLWYGVHILIGTILHFNFIIYKVDRLRFEKYRGASFLHNYRFLALNPTDNVLNGDVVT</sequence>
<accession>A0AAW1J3H7</accession>
<comment type="caution">
    <text evidence="2">The sequence shown here is derived from an EMBL/GenBank/DDBJ whole genome shotgun (WGS) entry which is preliminary data.</text>
</comment>
<evidence type="ECO:0000313" key="2">
    <source>
        <dbReference type="EMBL" id="KAK9697548.1"/>
    </source>
</evidence>
<dbReference type="AlphaFoldDB" id="A0AAW1J3H7"/>
<protein>
    <submittedName>
        <fullName evidence="2">Uncharacterized protein</fullName>
    </submittedName>
</protein>
<dbReference type="Proteomes" id="UP001443914">
    <property type="component" value="Unassembled WGS sequence"/>
</dbReference>
<dbReference type="EMBL" id="JBDFQZ010000008">
    <property type="protein sequence ID" value="KAK9697548.1"/>
    <property type="molecule type" value="Genomic_DNA"/>
</dbReference>
<name>A0AAW1J3H7_SAPOF</name>
<reference evidence="2" key="1">
    <citation type="submission" date="2024-03" db="EMBL/GenBank/DDBJ databases">
        <title>WGS assembly of Saponaria officinalis var. Norfolk2.</title>
        <authorList>
            <person name="Jenkins J."/>
            <person name="Shu S."/>
            <person name="Grimwood J."/>
            <person name="Barry K."/>
            <person name="Goodstein D."/>
            <person name="Schmutz J."/>
            <person name="Leebens-Mack J."/>
            <person name="Osbourn A."/>
        </authorList>
    </citation>
    <scope>NUCLEOTIDE SEQUENCE [LARGE SCALE GENOMIC DNA]</scope>
    <source>
        <strain evidence="2">JIC</strain>
    </source>
</reference>
<evidence type="ECO:0000313" key="3">
    <source>
        <dbReference type="Proteomes" id="UP001443914"/>
    </source>
</evidence>
<keyword evidence="1" id="KW-0812">Transmembrane</keyword>
<feature type="transmembrane region" description="Helical" evidence="1">
    <location>
        <begin position="98"/>
        <end position="117"/>
    </location>
</feature>
<proteinExistence type="predicted"/>
<keyword evidence="3" id="KW-1185">Reference proteome</keyword>
<keyword evidence="1" id="KW-1133">Transmembrane helix</keyword>
<organism evidence="2 3">
    <name type="scientific">Saponaria officinalis</name>
    <name type="common">Common soapwort</name>
    <name type="synonym">Lychnis saponaria</name>
    <dbReference type="NCBI Taxonomy" id="3572"/>
    <lineage>
        <taxon>Eukaryota</taxon>
        <taxon>Viridiplantae</taxon>
        <taxon>Streptophyta</taxon>
        <taxon>Embryophyta</taxon>
        <taxon>Tracheophyta</taxon>
        <taxon>Spermatophyta</taxon>
        <taxon>Magnoliopsida</taxon>
        <taxon>eudicotyledons</taxon>
        <taxon>Gunneridae</taxon>
        <taxon>Pentapetalae</taxon>
        <taxon>Caryophyllales</taxon>
        <taxon>Caryophyllaceae</taxon>
        <taxon>Caryophylleae</taxon>
        <taxon>Saponaria</taxon>
    </lineage>
</organism>
<keyword evidence="1" id="KW-0472">Membrane</keyword>
<gene>
    <name evidence="2" type="ORF">RND81_08G044500</name>
</gene>